<protein>
    <submittedName>
        <fullName evidence="1">Uncharacterized protein</fullName>
    </submittedName>
</protein>
<keyword evidence="2" id="KW-1185">Reference proteome</keyword>
<reference evidence="1" key="1">
    <citation type="journal article" date="2023" name="Mol. Biol. Evol.">
        <title>Third-Generation Sequencing Reveals the Adaptive Role of the Epigenome in Three Deep-Sea Polychaetes.</title>
        <authorList>
            <person name="Perez M."/>
            <person name="Aroh O."/>
            <person name="Sun Y."/>
            <person name="Lan Y."/>
            <person name="Juniper S.K."/>
            <person name="Young C.R."/>
            <person name="Angers B."/>
            <person name="Qian P.Y."/>
        </authorList>
    </citation>
    <scope>NUCLEOTIDE SEQUENCE</scope>
    <source>
        <strain evidence="1">P08H-3</strain>
    </source>
</reference>
<dbReference type="PANTHER" id="PTHR47526">
    <property type="entry name" value="ATP-DEPENDENT DNA HELICASE"/>
    <property type="match status" value="1"/>
</dbReference>
<accession>A0AAD9MR45</accession>
<proteinExistence type="predicted"/>
<dbReference type="Proteomes" id="UP001208570">
    <property type="component" value="Unassembled WGS sequence"/>
</dbReference>
<dbReference type="EMBL" id="JAODUP010001170">
    <property type="protein sequence ID" value="KAK2141068.1"/>
    <property type="molecule type" value="Genomic_DNA"/>
</dbReference>
<evidence type="ECO:0000313" key="2">
    <source>
        <dbReference type="Proteomes" id="UP001208570"/>
    </source>
</evidence>
<comment type="caution">
    <text evidence="1">The sequence shown here is derived from an EMBL/GenBank/DDBJ whole genome shotgun (WGS) entry which is preliminary data.</text>
</comment>
<dbReference type="AlphaFoldDB" id="A0AAD9MR45"/>
<name>A0AAD9MR45_9ANNE</name>
<evidence type="ECO:0000313" key="1">
    <source>
        <dbReference type="EMBL" id="KAK2141068.1"/>
    </source>
</evidence>
<dbReference type="PANTHER" id="PTHR47526:SF3">
    <property type="entry name" value="PHD-TYPE DOMAIN-CONTAINING PROTEIN"/>
    <property type="match status" value="1"/>
</dbReference>
<sequence>MRNRRNLEAHNQFESGWVKTVLYYKPIDSPHCILKADVTPSQRTWFQTALWFKVEAAVRLGYTRRGCTQLSCYWNNDFVKKVKPAPVHCIQFYKKSANKKLCQQMGCVVVEVPRDAGFLSDMVPRLRTFFKRCLMPELLTRRMQYGSSCSQTHAVTDVMSDKLYCCCRMAANDSDLDDDMIRCDTAKCPNRE</sequence>
<organism evidence="1 2">
    <name type="scientific">Paralvinella palmiformis</name>
    <dbReference type="NCBI Taxonomy" id="53620"/>
    <lineage>
        <taxon>Eukaryota</taxon>
        <taxon>Metazoa</taxon>
        <taxon>Spiralia</taxon>
        <taxon>Lophotrochozoa</taxon>
        <taxon>Annelida</taxon>
        <taxon>Polychaeta</taxon>
        <taxon>Sedentaria</taxon>
        <taxon>Canalipalpata</taxon>
        <taxon>Terebellida</taxon>
        <taxon>Terebelliformia</taxon>
        <taxon>Alvinellidae</taxon>
        <taxon>Paralvinella</taxon>
    </lineage>
</organism>
<gene>
    <name evidence="1" type="ORF">LSH36_1171g00030</name>
</gene>